<dbReference type="PANTHER" id="PTHR23140:SF4">
    <property type="entry name" value="PROTEIN CBR-NRD-1"/>
    <property type="match status" value="1"/>
</dbReference>
<organism evidence="6 7">
    <name type="scientific">Anopheles culicifacies</name>
    <dbReference type="NCBI Taxonomy" id="139723"/>
    <lineage>
        <taxon>Eukaryota</taxon>
        <taxon>Metazoa</taxon>
        <taxon>Ecdysozoa</taxon>
        <taxon>Arthropoda</taxon>
        <taxon>Hexapoda</taxon>
        <taxon>Insecta</taxon>
        <taxon>Pterygota</taxon>
        <taxon>Neoptera</taxon>
        <taxon>Endopterygota</taxon>
        <taxon>Diptera</taxon>
        <taxon>Nematocera</taxon>
        <taxon>Culicoidea</taxon>
        <taxon>Culicidae</taxon>
        <taxon>Anophelinae</taxon>
        <taxon>Anopheles</taxon>
        <taxon>culicifacies species complex</taxon>
    </lineage>
</organism>
<dbReference type="EnsemblMetazoa" id="ACUA027816-RA">
    <property type="protein sequence ID" value="ACUA027816-PA"/>
    <property type="gene ID" value="ACUA027816"/>
</dbReference>
<dbReference type="SMART" id="SM00360">
    <property type="entry name" value="RRM"/>
    <property type="match status" value="1"/>
</dbReference>
<dbReference type="Proteomes" id="UP000075883">
    <property type="component" value="Unassembled WGS sequence"/>
</dbReference>
<feature type="compositionally biased region" description="Gly residues" evidence="3">
    <location>
        <begin position="954"/>
        <end position="969"/>
    </location>
</feature>
<dbReference type="STRING" id="139723.A0A182MWA2"/>
<dbReference type="FunFam" id="1.25.40.90:FF:000004">
    <property type="entry name" value="splicing factor, arginine/serine-rich 15"/>
    <property type="match status" value="1"/>
</dbReference>
<feature type="compositionally biased region" description="Gly residues" evidence="3">
    <location>
        <begin position="367"/>
        <end position="383"/>
    </location>
</feature>
<evidence type="ECO:0000259" key="5">
    <source>
        <dbReference type="PROSITE" id="PS51391"/>
    </source>
</evidence>
<dbReference type="Pfam" id="PF00076">
    <property type="entry name" value="RRM_1"/>
    <property type="match status" value="1"/>
</dbReference>
<dbReference type="FunFam" id="3.30.70.330:FF:000576">
    <property type="entry name" value="Uncharacterized protein, isoform B"/>
    <property type="match status" value="1"/>
</dbReference>
<dbReference type="SUPFAM" id="SSF48464">
    <property type="entry name" value="ENTH/VHS domain"/>
    <property type="match status" value="1"/>
</dbReference>
<evidence type="ECO:0000313" key="6">
    <source>
        <dbReference type="EnsemblMetazoa" id="ACUA027816-PA"/>
    </source>
</evidence>
<feature type="compositionally biased region" description="Basic and acidic residues" evidence="3">
    <location>
        <begin position="1295"/>
        <end position="1320"/>
    </location>
</feature>
<feature type="compositionally biased region" description="Polar residues" evidence="3">
    <location>
        <begin position="184"/>
        <end position="196"/>
    </location>
</feature>
<keyword evidence="7" id="KW-1185">Reference proteome</keyword>
<dbReference type="InterPro" id="IPR006569">
    <property type="entry name" value="CID_dom"/>
</dbReference>
<reference evidence="6" key="2">
    <citation type="submission" date="2020-05" db="UniProtKB">
        <authorList>
            <consortium name="EnsemblMetazoa"/>
        </authorList>
    </citation>
    <scope>IDENTIFICATION</scope>
    <source>
        <strain evidence="6">A-37</strain>
    </source>
</reference>
<dbReference type="GO" id="GO:0005634">
    <property type="term" value="C:nucleus"/>
    <property type="evidence" value="ECO:0007669"/>
    <property type="project" value="TreeGrafter"/>
</dbReference>
<feature type="compositionally biased region" description="Basic and acidic residues" evidence="3">
    <location>
        <begin position="859"/>
        <end position="887"/>
    </location>
</feature>
<feature type="compositionally biased region" description="Basic and acidic residues" evidence="3">
    <location>
        <begin position="1225"/>
        <end position="1239"/>
    </location>
</feature>
<dbReference type="PROSITE" id="PS51391">
    <property type="entry name" value="CID"/>
    <property type="match status" value="1"/>
</dbReference>
<evidence type="ECO:0000256" key="1">
    <source>
        <dbReference type="ARBA" id="ARBA00022884"/>
    </source>
</evidence>
<dbReference type="PROSITE" id="PS50102">
    <property type="entry name" value="RRM"/>
    <property type="match status" value="1"/>
</dbReference>
<accession>A0A182MWA2</accession>
<feature type="domain" description="CID" evidence="5">
    <location>
        <begin position="1"/>
        <end position="139"/>
    </location>
</feature>
<dbReference type="EMBL" id="AXCM01002171">
    <property type="status" value="NOT_ANNOTATED_CDS"/>
    <property type="molecule type" value="Genomic_DNA"/>
</dbReference>
<feature type="compositionally biased region" description="Polar residues" evidence="3">
    <location>
        <begin position="1170"/>
        <end position="1191"/>
    </location>
</feature>
<feature type="compositionally biased region" description="Basic and acidic residues" evidence="3">
    <location>
        <begin position="1372"/>
        <end position="1384"/>
    </location>
</feature>
<name>A0A182MWA2_9DIPT</name>
<feature type="compositionally biased region" description="Pro residues" evidence="3">
    <location>
        <begin position="802"/>
        <end position="819"/>
    </location>
</feature>
<dbReference type="SMART" id="SM00582">
    <property type="entry name" value="RPR"/>
    <property type="match status" value="1"/>
</dbReference>
<feature type="region of interest" description="Disordered" evidence="3">
    <location>
        <begin position="172"/>
        <end position="196"/>
    </location>
</feature>
<dbReference type="Gene3D" id="1.25.40.90">
    <property type="match status" value="1"/>
</dbReference>
<feature type="region of interest" description="Disordered" evidence="3">
    <location>
        <begin position="361"/>
        <end position="471"/>
    </location>
</feature>
<evidence type="ECO:0008006" key="8">
    <source>
        <dbReference type="Google" id="ProtNLM"/>
    </source>
</evidence>
<dbReference type="CDD" id="cd16983">
    <property type="entry name" value="CID_SCAF8_like"/>
    <property type="match status" value="1"/>
</dbReference>
<evidence type="ECO:0000313" key="7">
    <source>
        <dbReference type="Proteomes" id="UP000075883"/>
    </source>
</evidence>
<dbReference type="InterPro" id="IPR000504">
    <property type="entry name" value="RRM_dom"/>
</dbReference>
<dbReference type="InterPro" id="IPR012677">
    <property type="entry name" value="Nucleotide-bd_a/b_plait_sf"/>
</dbReference>
<feature type="compositionally biased region" description="Low complexity" evidence="3">
    <location>
        <begin position="984"/>
        <end position="998"/>
    </location>
</feature>
<feature type="compositionally biased region" description="Low complexity" evidence="3">
    <location>
        <begin position="1133"/>
        <end position="1156"/>
    </location>
</feature>
<feature type="compositionally biased region" description="Gly residues" evidence="3">
    <location>
        <begin position="999"/>
        <end position="1008"/>
    </location>
</feature>
<feature type="compositionally biased region" description="Polar residues" evidence="3">
    <location>
        <begin position="1241"/>
        <end position="1251"/>
    </location>
</feature>
<dbReference type="InterPro" id="IPR008942">
    <property type="entry name" value="ENTH_VHS"/>
</dbReference>
<dbReference type="PANTHER" id="PTHR23140">
    <property type="entry name" value="RNA PROCESSING PROTEIN LD23810P"/>
    <property type="match status" value="1"/>
</dbReference>
<evidence type="ECO:0000256" key="3">
    <source>
        <dbReference type="SAM" id="MobiDB-lite"/>
    </source>
</evidence>
<feature type="compositionally biased region" description="Basic and acidic residues" evidence="3">
    <location>
        <begin position="974"/>
        <end position="983"/>
    </location>
</feature>
<protein>
    <recommendedName>
        <fullName evidence="8">RRM domain-containing protein</fullName>
    </recommendedName>
</protein>
<feature type="compositionally biased region" description="Basic and acidic residues" evidence="3">
    <location>
        <begin position="930"/>
        <end position="941"/>
    </location>
</feature>
<feature type="region of interest" description="Disordered" evidence="3">
    <location>
        <begin position="236"/>
        <end position="256"/>
    </location>
</feature>
<dbReference type="CDD" id="cd12227">
    <property type="entry name" value="RRM_SCAF4_SCAF8"/>
    <property type="match status" value="1"/>
</dbReference>
<dbReference type="SUPFAM" id="SSF54928">
    <property type="entry name" value="RNA-binding domain, RBD"/>
    <property type="match status" value="1"/>
</dbReference>
<feature type="compositionally biased region" description="Gly residues" evidence="3">
    <location>
        <begin position="1019"/>
        <end position="1041"/>
    </location>
</feature>
<keyword evidence="1 2" id="KW-0694">RNA-binding</keyword>
<feature type="compositionally biased region" description="Gly residues" evidence="3">
    <location>
        <begin position="888"/>
        <end position="900"/>
    </location>
</feature>
<evidence type="ECO:0000256" key="2">
    <source>
        <dbReference type="PROSITE-ProRule" id="PRU00176"/>
    </source>
</evidence>
<feature type="compositionally biased region" description="Basic and acidic residues" evidence="3">
    <location>
        <begin position="441"/>
        <end position="471"/>
    </location>
</feature>
<dbReference type="Gene3D" id="3.30.70.330">
    <property type="match status" value="1"/>
</dbReference>
<feature type="compositionally biased region" description="Gly residues" evidence="3">
    <location>
        <begin position="912"/>
        <end position="925"/>
    </location>
</feature>
<feature type="domain" description="RRM" evidence="4">
    <location>
        <begin position="479"/>
        <end position="551"/>
    </location>
</feature>
<dbReference type="VEuPathDB" id="VectorBase:ACUA027816"/>
<feature type="compositionally biased region" description="Basic and acidic residues" evidence="3">
    <location>
        <begin position="1332"/>
        <end position="1364"/>
    </location>
</feature>
<reference evidence="7" key="1">
    <citation type="submission" date="2013-09" db="EMBL/GenBank/DDBJ databases">
        <title>The Genome Sequence of Anopheles culicifacies species A.</title>
        <authorList>
            <consortium name="The Broad Institute Genomics Platform"/>
            <person name="Neafsey D.E."/>
            <person name="Besansky N."/>
            <person name="Howell P."/>
            <person name="Walton C."/>
            <person name="Young S.K."/>
            <person name="Zeng Q."/>
            <person name="Gargeya S."/>
            <person name="Fitzgerald M."/>
            <person name="Haas B."/>
            <person name="Abouelleil A."/>
            <person name="Allen A.W."/>
            <person name="Alvarado L."/>
            <person name="Arachchi H.M."/>
            <person name="Berlin A.M."/>
            <person name="Chapman S.B."/>
            <person name="Gainer-Dewar J."/>
            <person name="Goldberg J."/>
            <person name="Griggs A."/>
            <person name="Gujja S."/>
            <person name="Hansen M."/>
            <person name="Howarth C."/>
            <person name="Imamovic A."/>
            <person name="Ireland A."/>
            <person name="Larimer J."/>
            <person name="McCowan C."/>
            <person name="Murphy C."/>
            <person name="Pearson M."/>
            <person name="Poon T.W."/>
            <person name="Priest M."/>
            <person name="Roberts A."/>
            <person name="Saif S."/>
            <person name="Shea T."/>
            <person name="Sisk P."/>
            <person name="Sykes S."/>
            <person name="Wortman J."/>
            <person name="Nusbaum C."/>
            <person name="Birren B."/>
        </authorList>
    </citation>
    <scope>NUCLEOTIDE SEQUENCE [LARGE SCALE GENOMIC DNA]</scope>
    <source>
        <strain evidence="7">A-37</strain>
    </source>
</reference>
<sequence length="1461" mass="158588">METVRVFNQELSGLYESKPPISKAKMASITRSAMKAIKFYKHVVQSVEKFIQKCKCEYKIPGLYVIDSIVRQSRHQFGPEKDVFAPRFARNMESTFAHLFRCPPEDKSKIIRVLNLWQKNMVFLPEVIQPLFDLANPDHPIHQQYNAQVLQEQVGANGMNPGGLAHDSPVGGSMGGGMDDHGSQLQMGETKQLDPSTIRQLQQFQQILMRQTSGDQASTVSKDQVKFNKKLLDFDYGSDDDDDKNSPSVQLPGNAGMPDLSQMPGGNIAQILSDPNVLKQLQNLQKLKQQDEKQTKLSEMLLKEEKFEKHLASVLKKLPFANECDLSRQPPIDLNAGSVKKLGEVSMGRCVNVGCTILGDPLPVGSSRGGIGLGSSGTAGGSGNNDRYKSSSSSSRRKSRSRSPRDRRGGGSGTSGRGGRGRSHSRSRSVSPRSSRRRSSRDRGGTSTKDREREKEHERERKRKGLPEMKKEHLSVCSTTLWVGHLSKLVQQEELSDTFGKYGDIVSIDMIPPRGCAFIVMNRRQDAFKSMQSLKNHKMHGRAITISWAAGKGVKSKEWKDYWDLDLGVSYIPWSKLSPSTDLESLEDGGMFDEDTMPQWMKEKSSVSGTVGIGSAAAAAAAAMGLTLAPGMNLKKLDGTELSTAAAAAAAAAAAGMLNPSLFPLSAVDTSQPPPTAMMGMGMPPFQMGPVARLPIPMGIPMAPNMVAGLGMNVPPPGMMLSGNPPPLPMGGFGVLPPPPPASNSSAPGIMGNGGGSANMMSSNMSKSSADDMDIEMEDEHSSNPAPMVGGGGQGASAFFNQPPPPLMPPSANLPPGPPGNAAGFFGVGGGNMQDNGGPLEVGSDDAEGDPNMGGGGRGARDFLRANEDGQHLRGRGGDRNRERDQRGGGGFDRGVGGDGGARRERGERGSRWGGGGNNFRGGDGANNQQDDRPLSERLRELAGVLEFNNQQQRGGGVGGRNFGRGGGFDGDDFGNRDGDFSRRGGNFQQNRFNNNNAGGNGDGGGRNMGRNGPFGNQQQGGGGRGGNSGGMFGNRPGGGRNNNQQQRGGQFFNDDRQQGAFFDRDEGSNGYDSGGNNGNNSNNRRNWNERPGGGRGNNSSNRDEVNRGRGRQQNWRSGDESAGSGDGGSGGQRFNNARGGNNNRNAGGNRPGGVARWDDDDESWDDANNRSTTGRPAQFSSTNRQQGNSEGNEEQDLQQHDQEARQNRREGGQQESEDMTICDEQSRHSEHDSARDMHNSAMNRQSGEAENSNDRRFLRNHHHRNDDVDDERPQPILYSPEPEEESDNAQFAGEDSRTYREEHNDPDKSDEGFRNRDMEENNLNRPPLPSGDEHSTNINHPQEETSEFRRVSEERFEDQRNDHTPVTNLNVRDEANDYSHNEREEENYLPAGEDRNETEVVPSSTSTVNTCQEHNDESNVQSNDTEKNNDETPTEPNVLAPYSSSGRMSDPLSRKQCLVK</sequence>
<dbReference type="InterPro" id="IPR035979">
    <property type="entry name" value="RBD_domain_sf"/>
</dbReference>
<feature type="compositionally biased region" description="Basic and acidic residues" evidence="3">
    <location>
        <begin position="1198"/>
        <end position="1213"/>
    </location>
</feature>
<proteinExistence type="predicted"/>
<feature type="compositionally biased region" description="Basic and acidic residues" evidence="3">
    <location>
        <begin position="1054"/>
        <end position="1068"/>
    </location>
</feature>
<feature type="compositionally biased region" description="Polar residues" evidence="3">
    <location>
        <begin position="1402"/>
        <end position="1424"/>
    </location>
</feature>
<evidence type="ECO:0000259" key="4">
    <source>
        <dbReference type="PROSITE" id="PS50102"/>
    </source>
</evidence>
<feature type="region of interest" description="Disordered" evidence="3">
    <location>
        <begin position="777"/>
        <end position="1461"/>
    </location>
</feature>
<feature type="compositionally biased region" description="Low complexity" evidence="3">
    <location>
        <begin position="1009"/>
        <end position="1018"/>
    </location>
</feature>
<dbReference type="InterPro" id="IPR051485">
    <property type="entry name" value="SR-CTD_assoc_factor"/>
</dbReference>
<dbReference type="Pfam" id="PF04818">
    <property type="entry name" value="CID"/>
    <property type="match status" value="1"/>
</dbReference>
<feature type="compositionally biased region" description="Low complexity" evidence="3">
    <location>
        <begin position="1042"/>
        <end position="1053"/>
    </location>
</feature>
<dbReference type="GO" id="GO:0003723">
    <property type="term" value="F:RNA binding"/>
    <property type="evidence" value="ECO:0007669"/>
    <property type="project" value="UniProtKB-UniRule"/>
</dbReference>
<feature type="compositionally biased region" description="Basic and acidic residues" evidence="3">
    <location>
        <begin position="901"/>
        <end position="911"/>
    </location>
</feature>